<dbReference type="SUPFAM" id="SSF52047">
    <property type="entry name" value="RNI-like"/>
    <property type="match status" value="1"/>
</dbReference>
<dbReference type="InterPro" id="IPR036047">
    <property type="entry name" value="F-box-like_dom_sf"/>
</dbReference>
<protein>
    <recommendedName>
        <fullName evidence="5">F-box domain-containing protein</fullName>
    </recommendedName>
</protein>
<accession>A0AAD6EV80</accession>
<keyword evidence="4" id="KW-1185">Reference proteome</keyword>
<name>A0AAD6EV80_9POAL</name>
<dbReference type="Gene3D" id="1.20.1280.50">
    <property type="match status" value="1"/>
</dbReference>
<evidence type="ECO:0000313" key="3">
    <source>
        <dbReference type="EMBL" id="KAJ3702313.1"/>
    </source>
</evidence>
<dbReference type="InterPro" id="IPR055411">
    <property type="entry name" value="LRR_FXL15/At3g58940/PEG3-like"/>
</dbReference>
<evidence type="ECO:0000313" key="4">
    <source>
        <dbReference type="Proteomes" id="UP001210211"/>
    </source>
</evidence>
<sequence length="293" mass="33183">MMTGVDRISALPEETKVFILSLLPFTDAVRTSVLSRSWRHLWTFLQRFDFDLDLGEDPLSDIEDVGRILSSLRGPIHHFSLRCFLLAHRISCVQHFLDLIFQKDGLQNLSVHCAGIVPQVRLPSFRLLEDLDLKWIDIILPSDFGGFKQLTSLKLHSVCISQPDIQSLIDGSKKLTSIELSFERFISQEDAAGEQCRLVIFNCPLLKYLKFDFGEEDVEPKIISAPCLETAYVSASTDCDKDPEEFDWVGAAALGFMEDIAHVSHLSLNFDVLMCLSLMCHTAYEFIFDNCDA</sequence>
<dbReference type="InterPro" id="IPR053781">
    <property type="entry name" value="F-box_AtFBL13-like"/>
</dbReference>
<dbReference type="InterPro" id="IPR001810">
    <property type="entry name" value="F-box_dom"/>
</dbReference>
<gene>
    <name evidence="3" type="ORF">LUZ61_006018</name>
</gene>
<dbReference type="PANTHER" id="PTHR31639:SF285">
    <property type="entry name" value="OS01G0730200 PROTEIN"/>
    <property type="match status" value="1"/>
</dbReference>
<feature type="domain" description="F-box" evidence="1">
    <location>
        <begin position="8"/>
        <end position="44"/>
    </location>
</feature>
<evidence type="ECO:0000259" key="1">
    <source>
        <dbReference type="Pfam" id="PF00646"/>
    </source>
</evidence>
<reference evidence="3 4" key="1">
    <citation type="journal article" date="2022" name="Cell">
        <title>Repeat-based holocentromeres influence genome architecture and karyotype evolution.</title>
        <authorList>
            <person name="Hofstatter P.G."/>
            <person name="Thangavel G."/>
            <person name="Lux T."/>
            <person name="Neumann P."/>
            <person name="Vondrak T."/>
            <person name="Novak P."/>
            <person name="Zhang M."/>
            <person name="Costa L."/>
            <person name="Castellani M."/>
            <person name="Scott A."/>
            <person name="Toegelov H."/>
            <person name="Fuchs J."/>
            <person name="Mata-Sucre Y."/>
            <person name="Dias Y."/>
            <person name="Vanzela A.L.L."/>
            <person name="Huettel B."/>
            <person name="Almeida C.C.S."/>
            <person name="Simkova H."/>
            <person name="Souza G."/>
            <person name="Pedrosa-Harand A."/>
            <person name="Macas J."/>
            <person name="Mayer K.F.X."/>
            <person name="Houben A."/>
            <person name="Marques A."/>
        </authorList>
    </citation>
    <scope>NUCLEOTIDE SEQUENCE [LARGE SCALE GENOMIC DNA]</scope>
    <source>
        <strain evidence="3">RhyTen1mFocal</strain>
    </source>
</reference>
<dbReference type="Proteomes" id="UP001210211">
    <property type="component" value="Unassembled WGS sequence"/>
</dbReference>
<dbReference type="PANTHER" id="PTHR31639">
    <property type="entry name" value="F-BOX PROTEIN-LIKE"/>
    <property type="match status" value="1"/>
</dbReference>
<organism evidence="3 4">
    <name type="scientific">Rhynchospora tenuis</name>
    <dbReference type="NCBI Taxonomy" id="198213"/>
    <lineage>
        <taxon>Eukaryota</taxon>
        <taxon>Viridiplantae</taxon>
        <taxon>Streptophyta</taxon>
        <taxon>Embryophyta</taxon>
        <taxon>Tracheophyta</taxon>
        <taxon>Spermatophyta</taxon>
        <taxon>Magnoliopsida</taxon>
        <taxon>Liliopsida</taxon>
        <taxon>Poales</taxon>
        <taxon>Cyperaceae</taxon>
        <taxon>Cyperoideae</taxon>
        <taxon>Rhynchosporeae</taxon>
        <taxon>Rhynchospora</taxon>
    </lineage>
</organism>
<evidence type="ECO:0008006" key="5">
    <source>
        <dbReference type="Google" id="ProtNLM"/>
    </source>
</evidence>
<dbReference type="Pfam" id="PF24758">
    <property type="entry name" value="LRR_At5g56370"/>
    <property type="match status" value="1"/>
</dbReference>
<proteinExistence type="predicted"/>
<evidence type="ECO:0000259" key="2">
    <source>
        <dbReference type="Pfam" id="PF24758"/>
    </source>
</evidence>
<dbReference type="AlphaFoldDB" id="A0AAD6EV80"/>
<feature type="domain" description="F-box/LRR-repeat protein 15/At3g58940/PEG3-like LRR" evidence="2">
    <location>
        <begin position="102"/>
        <end position="245"/>
    </location>
</feature>
<dbReference type="Pfam" id="PF00646">
    <property type="entry name" value="F-box"/>
    <property type="match status" value="1"/>
</dbReference>
<dbReference type="Gene3D" id="3.80.10.10">
    <property type="entry name" value="Ribonuclease Inhibitor"/>
    <property type="match status" value="1"/>
</dbReference>
<dbReference type="InterPro" id="IPR032675">
    <property type="entry name" value="LRR_dom_sf"/>
</dbReference>
<dbReference type="SUPFAM" id="SSF81383">
    <property type="entry name" value="F-box domain"/>
    <property type="match status" value="1"/>
</dbReference>
<comment type="caution">
    <text evidence="3">The sequence shown here is derived from an EMBL/GenBank/DDBJ whole genome shotgun (WGS) entry which is preliminary data.</text>
</comment>
<dbReference type="EMBL" id="JAMRDG010000001">
    <property type="protein sequence ID" value="KAJ3702313.1"/>
    <property type="molecule type" value="Genomic_DNA"/>
</dbReference>
<dbReference type="CDD" id="cd22160">
    <property type="entry name" value="F-box_AtFBL13-like"/>
    <property type="match status" value="1"/>
</dbReference>